<keyword evidence="10" id="KW-1133">Transmembrane helix</keyword>
<dbReference type="UniPathway" id="UPA00378"/>
<evidence type="ECO:0000256" key="16">
    <source>
        <dbReference type="PIRSR" id="PIRSR605027-1"/>
    </source>
</evidence>
<comment type="catalytic activity">
    <reaction evidence="15 19">
        <text>3-O-(beta-D-galactosyl-(1-&gt;3)-beta-D-galactosyl-(1-&gt;4)-beta-D-xylosyl)-L-seryl-[protein] + UDP-alpha-D-glucuronate = 3-O-(beta-D-GlcA-(1-&gt;3)-beta-D-Gal-(1-&gt;3)-beta-D-Gal-(1-&gt;4)-beta-D-Xyl)-L-seryl-[protein] + UDP + H(+)</text>
        <dbReference type="Rhea" id="RHEA:24168"/>
        <dbReference type="Rhea" id="RHEA-COMP:12571"/>
        <dbReference type="Rhea" id="RHEA-COMP:12573"/>
        <dbReference type="ChEBI" id="CHEBI:15378"/>
        <dbReference type="ChEBI" id="CHEBI:58052"/>
        <dbReference type="ChEBI" id="CHEBI:58223"/>
        <dbReference type="ChEBI" id="CHEBI:132090"/>
        <dbReference type="ChEBI" id="CHEBI:132093"/>
        <dbReference type="EC" id="2.4.1.135"/>
    </reaction>
</comment>
<evidence type="ECO:0000256" key="14">
    <source>
        <dbReference type="ARBA" id="ARBA00023211"/>
    </source>
</evidence>
<evidence type="ECO:0000256" key="7">
    <source>
        <dbReference type="ARBA" id="ARBA00022692"/>
    </source>
</evidence>
<dbReference type="AlphaFoldDB" id="A0A1J1IB63"/>
<dbReference type="CDD" id="cd00218">
    <property type="entry name" value="GlcAT-I"/>
    <property type="match status" value="1"/>
</dbReference>
<dbReference type="GO" id="GO:0000139">
    <property type="term" value="C:Golgi membrane"/>
    <property type="evidence" value="ECO:0007669"/>
    <property type="project" value="UniProtKB-SubCell"/>
</dbReference>
<accession>A0A1J1IB63</accession>
<sequence length="375" mass="42553">MRTSHKMYLTFILSSACIFLYQYHMSIPRITSFSQQSINEVITTSTTTKNLLPTVKISNKTTPSAYTKNLFPYHFLSTNNLTKQSFTTTKHSQTASEPSIQNDMYNLTTFGALAVETVNSLTSSIHPPPPPLYIITPTYRRPEQLAELTRLGYTLKHISNLFWLVIEDAEKPTTLVTKLLQKINVPFSHLVAQMPEKFRKNKVKPRGVSNRNRGLEWIRANASDGVLYFADDDNTYDLDIFDEMRYTKKVSMWPVGLITKYGVSSPIVRNGTISGFYDGWIGGRKFPVDMAGFAVNVNFLISRPNASMPYKPGYEEDGFLKSLSPLNLTEIELMASNCTQILVWHTQSKKNPNAMALDMTKYNNTNLVELKQILV</sequence>
<dbReference type="InterPro" id="IPR029044">
    <property type="entry name" value="Nucleotide-diphossugar_trans"/>
</dbReference>
<evidence type="ECO:0000256" key="19">
    <source>
        <dbReference type="RuleBase" id="RU363127"/>
    </source>
</evidence>
<evidence type="ECO:0000256" key="6">
    <source>
        <dbReference type="ARBA" id="ARBA00022679"/>
    </source>
</evidence>
<keyword evidence="11 19" id="KW-0333">Golgi apparatus</keyword>
<feature type="glycosylation site" description="N-linked (GlcNAc...) asparagine" evidence="18">
    <location>
        <position position="337"/>
    </location>
</feature>
<dbReference type="GO" id="GO:0005975">
    <property type="term" value="P:carbohydrate metabolic process"/>
    <property type="evidence" value="ECO:0007669"/>
    <property type="project" value="TreeGrafter"/>
</dbReference>
<evidence type="ECO:0000256" key="3">
    <source>
        <dbReference type="ARBA" id="ARBA00004922"/>
    </source>
</evidence>
<dbReference type="GO" id="GO:0050650">
    <property type="term" value="P:chondroitin sulfate proteoglycan biosynthetic process"/>
    <property type="evidence" value="ECO:0007669"/>
    <property type="project" value="TreeGrafter"/>
</dbReference>
<dbReference type="Proteomes" id="UP000183832">
    <property type="component" value="Unassembled WGS sequence"/>
</dbReference>
<evidence type="ECO:0000256" key="9">
    <source>
        <dbReference type="ARBA" id="ARBA00022968"/>
    </source>
</evidence>
<evidence type="ECO:0000256" key="8">
    <source>
        <dbReference type="ARBA" id="ARBA00022723"/>
    </source>
</evidence>
<dbReference type="PANTHER" id="PTHR10896">
    <property type="entry name" value="GALACTOSYLGALACTOSYLXYLOSYLPROTEIN 3-BETA-GLUCURONOSYLTRANSFERASE BETA-1,3-GLUCURONYLTRANSFERASE"/>
    <property type="match status" value="1"/>
</dbReference>
<keyword evidence="9 19" id="KW-0735">Signal-anchor</keyword>
<dbReference type="PANTHER" id="PTHR10896:SF50">
    <property type="entry name" value="GALACTOSYLGALACTOSYLXYLOSYLPROTEIN 3-BETA-GLUCURONOSYLTRANSFERASE P"/>
    <property type="match status" value="1"/>
</dbReference>
<dbReference type="EMBL" id="CVRI01000047">
    <property type="protein sequence ID" value="CRK97451.1"/>
    <property type="molecule type" value="Genomic_DNA"/>
</dbReference>
<reference evidence="20 21" key="1">
    <citation type="submission" date="2015-04" db="EMBL/GenBank/DDBJ databases">
        <authorList>
            <person name="Syromyatnikov M.Y."/>
            <person name="Popov V.N."/>
        </authorList>
    </citation>
    <scope>NUCLEOTIDE SEQUENCE [LARGE SCALE GENOMIC DNA]</scope>
</reference>
<dbReference type="Pfam" id="PF03360">
    <property type="entry name" value="Glyco_transf_43"/>
    <property type="match status" value="1"/>
</dbReference>
<name>A0A1J1IB63_9DIPT</name>
<evidence type="ECO:0000313" key="21">
    <source>
        <dbReference type="Proteomes" id="UP000183832"/>
    </source>
</evidence>
<dbReference type="EC" id="2.4.1.135" evidence="5 19"/>
<dbReference type="GO" id="GO:0046872">
    <property type="term" value="F:metal ion binding"/>
    <property type="evidence" value="ECO:0007669"/>
    <property type="project" value="UniProtKB-KW"/>
</dbReference>
<evidence type="ECO:0000256" key="13">
    <source>
        <dbReference type="ARBA" id="ARBA00023180"/>
    </source>
</evidence>
<evidence type="ECO:0000256" key="2">
    <source>
        <dbReference type="ARBA" id="ARBA00004323"/>
    </source>
</evidence>
<dbReference type="FunFam" id="3.90.550.10:FF:000044">
    <property type="entry name" value="Galactosylgalactosylxylosylprotein 3-beta-glucuronosyltransferase"/>
    <property type="match status" value="1"/>
</dbReference>
<keyword evidence="7" id="KW-0812">Transmembrane</keyword>
<evidence type="ECO:0000256" key="4">
    <source>
        <dbReference type="ARBA" id="ARBA00007706"/>
    </source>
</evidence>
<evidence type="ECO:0000256" key="11">
    <source>
        <dbReference type="ARBA" id="ARBA00023034"/>
    </source>
</evidence>
<feature type="binding site" evidence="17">
    <location>
        <position position="233"/>
    </location>
    <ligand>
        <name>Mn(2+)</name>
        <dbReference type="ChEBI" id="CHEBI:29035"/>
    </ligand>
</feature>
<comment type="cofactor">
    <cofactor evidence="1 17 19">
        <name>Mn(2+)</name>
        <dbReference type="ChEBI" id="CHEBI:29035"/>
    </cofactor>
</comment>
<evidence type="ECO:0000256" key="18">
    <source>
        <dbReference type="PIRSR" id="PIRSR605027-6"/>
    </source>
</evidence>
<organism evidence="20 21">
    <name type="scientific">Clunio marinus</name>
    <dbReference type="NCBI Taxonomy" id="568069"/>
    <lineage>
        <taxon>Eukaryota</taxon>
        <taxon>Metazoa</taxon>
        <taxon>Ecdysozoa</taxon>
        <taxon>Arthropoda</taxon>
        <taxon>Hexapoda</taxon>
        <taxon>Insecta</taxon>
        <taxon>Pterygota</taxon>
        <taxon>Neoptera</taxon>
        <taxon>Endopterygota</taxon>
        <taxon>Diptera</taxon>
        <taxon>Nematocera</taxon>
        <taxon>Chironomoidea</taxon>
        <taxon>Chironomidae</taxon>
        <taxon>Clunio</taxon>
    </lineage>
</organism>
<dbReference type="SUPFAM" id="SSF53448">
    <property type="entry name" value="Nucleotide-diphospho-sugar transferases"/>
    <property type="match status" value="1"/>
</dbReference>
<evidence type="ECO:0000313" key="20">
    <source>
        <dbReference type="EMBL" id="CRK97451.1"/>
    </source>
</evidence>
<dbReference type="PROSITE" id="PS51257">
    <property type="entry name" value="PROKAR_LIPOPROTEIN"/>
    <property type="match status" value="1"/>
</dbReference>
<keyword evidence="6 19" id="KW-0808">Transferase</keyword>
<evidence type="ECO:0000256" key="15">
    <source>
        <dbReference type="ARBA" id="ARBA00047979"/>
    </source>
</evidence>
<dbReference type="OrthoDB" id="675023at2759"/>
<proteinExistence type="inferred from homology"/>
<keyword evidence="13 18" id="KW-0325">Glycoprotein</keyword>
<keyword evidence="12" id="KW-0472">Membrane</keyword>
<feature type="active site" description="Proton donor/acceptor" evidence="16">
    <location>
        <position position="316"/>
    </location>
</feature>
<protein>
    <recommendedName>
        <fullName evidence="5 19">Galactosylgalactosylxylosylprotein 3-beta-glucuronosyltransferase</fullName>
        <ecNumber evidence="5 19">2.4.1.135</ecNumber>
    </recommendedName>
</protein>
<evidence type="ECO:0000256" key="10">
    <source>
        <dbReference type="ARBA" id="ARBA00022989"/>
    </source>
</evidence>
<comment type="similarity">
    <text evidence="4 19">Belongs to the glycosyltransferase 43 family.</text>
</comment>
<dbReference type="Gene3D" id="3.90.550.10">
    <property type="entry name" value="Spore Coat Polysaccharide Biosynthesis Protein SpsA, Chain A"/>
    <property type="match status" value="1"/>
</dbReference>
<dbReference type="InterPro" id="IPR005027">
    <property type="entry name" value="Glyco_trans_43"/>
</dbReference>
<gene>
    <name evidence="20" type="ORF">CLUMA_CG010840</name>
</gene>
<dbReference type="STRING" id="568069.A0A1J1IB63"/>
<evidence type="ECO:0000256" key="17">
    <source>
        <dbReference type="PIRSR" id="PIRSR605027-3"/>
    </source>
</evidence>
<keyword evidence="21" id="KW-1185">Reference proteome</keyword>
<keyword evidence="14 17" id="KW-0464">Manganese</keyword>
<comment type="subcellular location">
    <subcellularLocation>
        <location evidence="2 19">Golgi apparatus membrane</location>
        <topology evidence="2 19">Single-pass type II membrane protein</topology>
    </subcellularLocation>
</comment>
<evidence type="ECO:0000256" key="12">
    <source>
        <dbReference type="ARBA" id="ARBA00023136"/>
    </source>
</evidence>
<dbReference type="GO" id="GO:0015018">
    <property type="term" value="F:galactosylgalactosylxylosylprotein 3-beta-glucuronosyltransferase activity"/>
    <property type="evidence" value="ECO:0007669"/>
    <property type="project" value="UniProtKB-UniRule"/>
</dbReference>
<evidence type="ECO:0000256" key="5">
    <source>
        <dbReference type="ARBA" id="ARBA00012641"/>
    </source>
</evidence>
<keyword evidence="8 17" id="KW-0479">Metal-binding</keyword>
<evidence type="ECO:0000256" key="1">
    <source>
        <dbReference type="ARBA" id="ARBA00001936"/>
    </source>
</evidence>
<comment type="pathway">
    <text evidence="3 19">Protein modification; protein glycosylation.</text>
</comment>